<evidence type="ECO:0000256" key="1">
    <source>
        <dbReference type="ARBA" id="ARBA00008217"/>
    </source>
</evidence>
<dbReference type="PANTHER" id="PTHR42681:SF1">
    <property type="entry name" value="MALONYL-COA-ACYL CARRIER PROTEIN TRANSACYLASE, MITOCHONDRIAL"/>
    <property type="match status" value="1"/>
</dbReference>
<dbReference type="InterPro" id="IPR004410">
    <property type="entry name" value="Malonyl_CoA-ACP_transAc_FabD"/>
</dbReference>
<accession>A0A0F9W2G3</accession>
<comment type="similarity">
    <text evidence="1">Belongs to the FabD family.</text>
</comment>
<dbReference type="SMART" id="SM00827">
    <property type="entry name" value="PKS_AT"/>
    <property type="match status" value="1"/>
</dbReference>
<comment type="catalytic activity">
    <reaction evidence="5">
        <text>holo-[ACP] + malonyl-CoA = malonyl-[ACP] + CoA</text>
        <dbReference type="Rhea" id="RHEA:41792"/>
        <dbReference type="Rhea" id="RHEA-COMP:9623"/>
        <dbReference type="Rhea" id="RHEA-COMP:9685"/>
        <dbReference type="ChEBI" id="CHEBI:57287"/>
        <dbReference type="ChEBI" id="CHEBI:57384"/>
        <dbReference type="ChEBI" id="CHEBI:64479"/>
        <dbReference type="ChEBI" id="CHEBI:78449"/>
        <dbReference type="EC" id="2.3.1.39"/>
    </reaction>
</comment>
<evidence type="ECO:0000256" key="5">
    <source>
        <dbReference type="ARBA" id="ARBA00048462"/>
    </source>
</evidence>
<name>A0A0F9W2G3_9ZZZZ</name>
<comment type="caution">
    <text evidence="7">The sequence shown here is derived from an EMBL/GenBank/DDBJ whole genome shotgun (WGS) entry which is preliminary data.</text>
</comment>
<dbReference type="GO" id="GO:0006633">
    <property type="term" value="P:fatty acid biosynthetic process"/>
    <property type="evidence" value="ECO:0007669"/>
    <property type="project" value="TreeGrafter"/>
</dbReference>
<dbReference type="EC" id="2.3.1.39" evidence="2"/>
<dbReference type="AlphaFoldDB" id="A0A0F9W2G3"/>
<protein>
    <recommendedName>
        <fullName evidence="2">[acyl-carrier-protein] S-malonyltransferase</fullName>
        <ecNumber evidence="2">2.3.1.39</ecNumber>
    </recommendedName>
</protein>
<dbReference type="InterPro" id="IPR014043">
    <property type="entry name" value="Acyl_transferase_dom"/>
</dbReference>
<sequence length="312" mass="33029">MQKFGIVFPGQGSQKAGMLSELAADYPAITDTFAQASDVLGADLWQITQDNPDGLLDQTHFTQPALLAASVAIWRVWMAQKAPLPDMLAGHSLGEYSALVCAGVLSFDDAIVLVHKRGQYMQTAVPAGVGAMAAIIGMEDSRIDEICRSVAGEGIVAPANFNSPGQTVIAGDRAAVERAMAACKEAGAKRALPLNVSVPSHCALMKPAAEQLATDLAGIEFKKPELPVVQNINGRASKELSEIRDNLLKQLYMPVQWVDTIYCMGDFGIGKVVECGPGKVLGGLIKRIQPEINCFSTETPAALTEAVDGLAH</sequence>
<keyword evidence="3" id="KW-0808">Transferase</keyword>
<dbReference type="FunFam" id="3.30.70.250:FF:000001">
    <property type="entry name" value="Malonyl CoA-acyl carrier protein transacylase"/>
    <property type="match status" value="1"/>
</dbReference>
<dbReference type="Gene3D" id="3.30.70.250">
    <property type="entry name" value="Malonyl-CoA ACP transacylase, ACP-binding"/>
    <property type="match status" value="1"/>
</dbReference>
<dbReference type="NCBIfam" id="TIGR00128">
    <property type="entry name" value="fabD"/>
    <property type="match status" value="1"/>
</dbReference>
<dbReference type="PANTHER" id="PTHR42681">
    <property type="entry name" value="MALONYL-COA-ACYL CARRIER PROTEIN TRANSACYLASE, MITOCHONDRIAL"/>
    <property type="match status" value="1"/>
</dbReference>
<organism evidence="7">
    <name type="scientific">marine sediment metagenome</name>
    <dbReference type="NCBI Taxonomy" id="412755"/>
    <lineage>
        <taxon>unclassified sequences</taxon>
        <taxon>metagenomes</taxon>
        <taxon>ecological metagenomes</taxon>
    </lineage>
</organism>
<gene>
    <name evidence="7" type="ORF">LCGC14_0019940</name>
</gene>
<feature type="domain" description="Malonyl-CoA:ACP transacylase (MAT)" evidence="6">
    <location>
        <begin position="7"/>
        <end position="302"/>
    </location>
</feature>
<evidence type="ECO:0000256" key="3">
    <source>
        <dbReference type="ARBA" id="ARBA00022679"/>
    </source>
</evidence>
<dbReference type="InterPro" id="IPR016036">
    <property type="entry name" value="Malonyl_transacylase_ACP-bd"/>
</dbReference>
<dbReference type="GO" id="GO:0004314">
    <property type="term" value="F:[acyl-carrier-protein] S-malonyltransferase activity"/>
    <property type="evidence" value="ECO:0007669"/>
    <property type="project" value="UniProtKB-EC"/>
</dbReference>
<reference evidence="7" key="1">
    <citation type="journal article" date="2015" name="Nature">
        <title>Complex archaea that bridge the gap between prokaryotes and eukaryotes.</title>
        <authorList>
            <person name="Spang A."/>
            <person name="Saw J.H."/>
            <person name="Jorgensen S.L."/>
            <person name="Zaremba-Niedzwiedzka K."/>
            <person name="Martijn J."/>
            <person name="Lind A.E."/>
            <person name="van Eijk R."/>
            <person name="Schleper C."/>
            <person name="Guy L."/>
            <person name="Ettema T.J."/>
        </authorList>
    </citation>
    <scope>NUCLEOTIDE SEQUENCE</scope>
</reference>
<dbReference type="InterPro" id="IPR001227">
    <property type="entry name" value="Ac_transferase_dom_sf"/>
</dbReference>
<evidence type="ECO:0000256" key="2">
    <source>
        <dbReference type="ARBA" id="ARBA00013258"/>
    </source>
</evidence>
<evidence type="ECO:0000259" key="6">
    <source>
        <dbReference type="SMART" id="SM00827"/>
    </source>
</evidence>
<proteinExistence type="inferred from homology"/>
<dbReference type="InterPro" id="IPR050858">
    <property type="entry name" value="Mal-CoA-ACP_Trans/PKS_FabD"/>
</dbReference>
<dbReference type="InterPro" id="IPR016035">
    <property type="entry name" value="Acyl_Trfase/lysoPLipase"/>
</dbReference>
<dbReference type="PIRSF" id="PIRSF000446">
    <property type="entry name" value="Mct"/>
    <property type="match status" value="1"/>
</dbReference>
<evidence type="ECO:0000256" key="4">
    <source>
        <dbReference type="ARBA" id="ARBA00023315"/>
    </source>
</evidence>
<dbReference type="Gene3D" id="3.40.366.10">
    <property type="entry name" value="Malonyl-Coenzyme A Acyl Carrier Protein, domain 2"/>
    <property type="match status" value="1"/>
</dbReference>
<evidence type="ECO:0000313" key="7">
    <source>
        <dbReference type="EMBL" id="KKO10515.1"/>
    </source>
</evidence>
<dbReference type="SUPFAM" id="SSF55048">
    <property type="entry name" value="Probable ACP-binding domain of malonyl-CoA ACP transacylase"/>
    <property type="match status" value="1"/>
</dbReference>
<dbReference type="EMBL" id="LAZR01000004">
    <property type="protein sequence ID" value="KKO10515.1"/>
    <property type="molecule type" value="Genomic_DNA"/>
</dbReference>
<dbReference type="InterPro" id="IPR024925">
    <property type="entry name" value="Malonyl_CoA-ACP_transAc"/>
</dbReference>
<keyword evidence="4" id="KW-0012">Acyltransferase</keyword>
<dbReference type="SUPFAM" id="SSF52151">
    <property type="entry name" value="FabD/lysophospholipase-like"/>
    <property type="match status" value="1"/>
</dbReference>
<dbReference type="GO" id="GO:0005829">
    <property type="term" value="C:cytosol"/>
    <property type="evidence" value="ECO:0007669"/>
    <property type="project" value="TreeGrafter"/>
</dbReference>
<dbReference type="Pfam" id="PF00698">
    <property type="entry name" value="Acyl_transf_1"/>
    <property type="match status" value="1"/>
</dbReference>